<proteinExistence type="predicted"/>
<comment type="caution">
    <text evidence="2">The sequence shown here is derived from an EMBL/GenBank/DDBJ whole genome shotgun (WGS) entry which is preliminary data.</text>
</comment>
<organism evidence="2 3">
    <name type="scientific">Blattamonas nauphoetae</name>
    <dbReference type="NCBI Taxonomy" id="2049346"/>
    <lineage>
        <taxon>Eukaryota</taxon>
        <taxon>Metamonada</taxon>
        <taxon>Preaxostyla</taxon>
        <taxon>Oxymonadida</taxon>
        <taxon>Blattamonas</taxon>
    </lineage>
</organism>
<evidence type="ECO:0000313" key="3">
    <source>
        <dbReference type="Proteomes" id="UP001281761"/>
    </source>
</evidence>
<feature type="region of interest" description="Disordered" evidence="1">
    <location>
        <begin position="1"/>
        <end position="20"/>
    </location>
</feature>
<evidence type="ECO:0000313" key="2">
    <source>
        <dbReference type="EMBL" id="KAK2953742.1"/>
    </source>
</evidence>
<evidence type="ECO:0000256" key="1">
    <source>
        <dbReference type="SAM" id="MobiDB-lite"/>
    </source>
</evidence>
<sequence length="178" mass="20033">MLDLRVTPNQHHSSDPPLLGASPRFSAALLEHTLSRFLAAVCEFEQRIVRTDTRPTPLHRRIRQTHPILVSLVHPPVDDTLCRQSPHPRRVGARDDCGLPQPAIDHSFFVSPLHRPRPHRVSVEACSSPLSDRSSSHFVCLLRCSHEVRRDSAVADRQCGIGHFAGDTQVLHPILEWI</sequence>
<keyword evidence="3" id="KW-1185">Reference proteome</keyword>
<name>A0ABQ9XS77_9EUKA</name>
<reference evidence="2 3" key="1">
    <citation type="journal article" date="2022" name="bioRxiv">
        <title>Genomics of Preaxostyla Flagellates Illuminates Evolutionary Transitions and the Path Towards Mitochondrial Loss.</title>
        <authorList>
            <person name="Novak L.V.F."/>
            <person name="Treitli S.C."/>
            <person name="Pyrih J."/>
            <person name="Halakuc P."/>
            <person name="Pipaliya S.V."/>
            <person name="Vacek V."/>
            <person name="Brzon O."/>
            <person name="Soukal P."/>
            <person name="Eme L."/>
            <person name="Dacks J.B."/>
            <person name="Karnkowska A."/>
            <person name="Elias M."/>
            <person name="Hampl V."/>
        </authorList>
    </citation>
    <scope>NUCLEOTIDE SEQUENCE [LARGE SCALE GENOMIC DNA]</scope>
    <source>
        <strain evidence="2">NAU3</strain>
        <tissue evidence="2">Gut</tissue>
    </source>
</reference>
<protein>
    <submittedName>
        <fullName evidence="2">Uncharacterized protein</fullName>
    </submittedName>
</protein>
<dbReference type="EMBL" id="JARBJD010000087">
    <property type="protein sequence ID" value="KAK2953742.1"/>
    <property type="molecule type" value="Genomic_DNA"/>
</dbReference>
<gene>
    <name evidence="2" type="ORF">BLNAU_11299</name>
</gene>
<dbReference type="Proteomes" id="UP001281761">
    <property type="component" value="Unassembled WGS sequence"/>
</dbReference>
<accession>A0ABQ9XS77</accession>